<dbReference type="EMBL" id="JBHTIK010000004">
    <property type="protein sequence ID" value="MFD0848219.1"/>
    <property type="molecule type" value="Genomic_DNA"/>
</dbReference>
<evidence type="ECO:0000313" key="2">
    <source>
        <dbReference type="Proteomes" id="UP001597124"/>
    </source>
</evidence>
<name>A0ABW3C1H4_SPHXN</name>
<organism evidence="1 2">
    <name type="scientific">Sphingosinicella xenopeptidilytica</name>
    <dbReference type="NCBI Taxonomy" id="364098"/>
    <lineage>
        <taxon>Bacteria</taxon>
        <taxon>Pseudomonadati</taxon>
        <taxon>Pseudomonadota</taxon>
        <taxon>Alphaproteobacteria</taxon>
        <taxon>Sphingomonadales</taxon>
        <taxon>Sphingosinicellaceae</taxon>
        <taxon>Sphingosinicella</taxon>
    </lineage>
</organism>
<dbReference type="RefSeq" id="WP_381488612.1">
    <property type="nucleotide sequence ID" value="NZ_JBHTIK010000004.1"/>
</dbReference>
<dbReference type="Proteomes" id="UP001597124">
    <property type="component" value="Unassembled WGS sequence"/>
</dbReference>
<accession>A0ABW3C1H4</accession>
<keyword evidence="2" id="KW-1185">Reference proteome</keyword>
<protein>
    <submittedName>
        <fullName evidence="1">Uncharacterized protein</fullName>
    </submittedName>
</protein>
<comment type="caution">
    <text evidence="1">The sequence shown here is derived from an EMBL/GenBank/DDBJ whole genome shotgun (WGS) entry which is preliminary data.</text>
</comment>
<reference evidence="2" key="1">
    <citation type="journal article" date="2019" name="Int. J. Syst. Evol. Microbiol.">
        <title>The Global Catalogue of Microorganisms (GCM) 10K type strain sequencing project: providing services to taxonomists for standard genome sequencing and annotation.</title>
        <authorList>
            <consortium name="The Broad Institute Genomics Platform"/>
            <consortium name="The Broad Institute Genome Sequencing Center for Infectious Disease"/>
            <person name="Wu L."/>
            <person name="Ma J."/>
        </authorList>
    </citation>
    <scope>NUCLEOTIDE SEQUENCE [LARGE SCALE GENOMIC DNA]</scope>
    <source>
        <strain evidence="2">CCUG 52537</strain>
    </source>
</reference>
<evidence type="ECO:0000313" key="1">
    <source>
        <dbReference type="EMBL" id="MFD0848219.1"/>
    </source>
</evidence>
<sequence length="96" mass="10988">MRARDLDETGITNLGPVPEGMSFLHATMAMRGKRKFILNPEHHSKRLTICETLREIHRESEKPEPDMVAIRELVMSAGDMAKRMDARMKELKGMIP</sequence>
<gene>
    <name evidence="1" type="ORF">ACFQ00_07785</name>
</gene>
<proteinExistence type="predicted"/>